<dbReference type="PANTHER" id="PTHR45527">
    <property type="entry name" value="NONRIBOSOMAL PEPTIDE SYNTHETASE"/>
    <property type="match status" value="1"/>
</dbReference>
<evidence type="ECO:0000313" key="3">
    <source>
        <dbReference type="Proteomes" id="UP000675284"/>
    </source>
</evidence>
<dbReference type="InterPro" id="IPR001242">
    <property type="entry name" value="Condensation_dom"/>
</dbReference>
<dbReference type="PANTHER" id="PTHR45527:SF1">
    <property type="entry name" value="FATTY ACID SYNTHASE"/>
    <property type="match status" value="1"/>
</dbReference>
<dbReference type="GO" id="GO:0008610">
    <property type="term" value="P:lipid biosynthetic process"/>
    <property type="evidence" value="ECO:0007669"/>
    <property type="project" value="UniProtKB-ARBA"/>
</dbReference>
<feature type="non-terminal residue" evidence="2">
    <location>
        <position position="1"/>
    </location>
</feature>
<accession>A0A941DZ92</accession>
<dbReference type="Gene3D" id="3.30.559.10">
    <property type="entry name" value="Chloramphenicol acetyltransferase-like domain"/>
    <property type="match status" value="1"/>
</dbReference>
<dbReference type="InterPro" id="IPR023213">
    <property type="entry name" value="CAT-like_dom_sf"/>
</dbReference>
<protein>
    <submittedName>
        <fullName evidence="2">Non-ribosomal peptide synthetase</fullName>
    </submittedName>
</protein>
<dbReference type="Proteomes" id="UP000675284">
    <property type="component" value="Unassembled WGS sequence"/>
</dbReference>
<dbReference type="GO" id="GO:0003824">
    <property type="term" value="F:catalytic activity"/>
    <property type="evidence" value="ECO:0007669"/>
    <property type="project" value="InterPro"/>
</dbReference>
<dbReference type="EMBL" id="JAGSOT010000143">
    <property type="protein sequence ID" value="MBR7798367.1"/>
    <property type="molecule type" value="Genomic_DNA"/>
</dbReference>
<feature type="non-terminal residue" evidence="2">
    <location>
        <position position="315"/>
    </location>
</feature>
<dbReference type="GO" id="GO:0044550">
    <property type="term" value="P:secondary metabolite biosynthetic process"/>
    <property type="evidence" value="ECO:0007669"/>
    <property type="project" value="TreeGrafter"/>
</dbReference>
<dbReference type="Gene3D" id="3.30.559.30">
    <property type="entry name" value="Nonribosomal peptide synthetase, condensation domain"/>
    <property type="match status" value="1"/>
</dbReference>
<dbReference type="RefSeq" id="WP_246484942.1">
    <property type="nucleotide sequence ID" value="NZ_JAGSOT010000143.1"/>
</dbReference>
<dbReference type="Pfam" id="PF00668">
    <property type="entry name" value="Condensation"/>
    <property type="match status" value="1"/>
</dbReference>
<sequence>QSLTLEELAELTKYYHSATIQDIYPLTPMQEGMLFHSLLDEHSTTYFEQKSFISKGNVHLDILEQSFIKLIERYEILRSVIVHENVQSPKQVILKTRKPMIHYEDLSTLSENERTAYVEKFEVADRQKGFSLSQDILIRLAVLKLNAEEYKMIWSSHHILMDGWCNGLIMKDFFTIYSYLSNGTAVQLPDTTPYVEYIKWLQKQPKNKAKQFWQQYVEGYTNQAKLPGKEKRSEAFTKERLEFTIDPKMTEALKRISKHHQVTLNNVIQTVWGILLQKNTNLDDVVFGSVVSGRNAEVEGIEEMVGLFINTVPVR</sequence>
<comment type="caution">
    <text evidence="2">The sequence shown here is derived from an EMBL/GenBank/DDBJ whole genome shotgun (WGS) entry which is preliminary data.</text>
</comment>
<name>A0A941DZ92_9BACI</name>
<dbReference type="GO" id="GO:0043041">
    <property type="term" value="P:amino acid activation for nonribosomal peptide biosynthetic process"/>
    <property type="evidence" value="ECO:0007669"/>
    <property type="project" value="TreeGrafter"/>
</dbReference>
<gene>
    <name evidence="2" type="ORF">KCX74_20460</name>
</gene>
<evidence type="ECO:0000259" key="1">
    <source>
        <dbReference type="Pfam" id="PF00668"/>
    </source>
</evidence>
<dbReference type="SUPFAM" id="SSF52777">
    <property type="entry name" value="CoA-dependent acyltransferases"/>
    <property type="match status" value="2"/>
</dbReference>
<organism evidence="2 3">
    <name type="scientific">Virgibacillus salarius</name>
    <dbReference type="NCBI Taxonomy" id="447199"/>
    <lineage>
        <taxon>Bacteria</taxon>
        <taxon>Bacillati</taxon>
        <taxon>Bacillota</taxon>
        <taxon>Bacilli</taxon>
        <taxon>Bacillales</taxon>
        <taxon>Bacillaceae</taxon>
        <taxon>Virgibacillus</taxon>
    </lineage>
</organism>
<dbReference type="GO" id="GO:0031177">
    <property type="term" value="F:phosphopantetheine binding"/>
    <property type="evidence" value="ECO:0007669"/>
    <property type="project" value="TreeGrafter"/>
</dbReference>
<keyword evidence="3" id="KW-1185">Reference proteome</keyword>
<proteinExistence type="predicted"/>
<feature type="domain" description="Condensation" evidence="1">
    <location>
        <begin position="21"/>
        <end position="315"/>
    </location>
</feature>
<evidence type="ECO:0000313" key="2">
    <source>
        <dbReference type="EMBL" id="MBR7798367.1"/>
    </source>
</evidence>
<reference evidence="2" key="1">
    <citation type="submission" date="2021-04" db="EMBL/GenBank/DDBJ databases">
        <title>Isolation and polyphasic classification of algal microorganism.</title>
        <authorList>
            <person name="Wang S."/>
        </authorList>
    </citation>
    <scope>NUCLEOTIDE SEQUENCE</scope>
    <source>
        <strain evidence="2">720a</strain>
    </source>
</reference>
<dbReference type="GO" id="GO:0005737">
    <property type="term" value="C:cytoplasm"/>
    <property type="evidence" value="ECO:0007669"/>
    <property type="project" value="TreeGrafter"/>
</dbReference>
<dbReference type="AlphaFoldDB" id="A0A941DZ92"/>